<dbReference type="Pfam" id="PF00071">
    <property type="entry name" value="Ras"/>
    <property type="match status" value="1"/>
</dbReference>
<dbReference type="Gene3D" id="3.40.50.300">
    <property type="entry name" value="P-loop containing nucleotide triphosphate hydrolases"/>
    <property type="match status" value="1"/>
</dbReference>
<dbReference type="AlphaFoldDB" id="A0A2J8JBG5"/>
<dbReference type="GO" id="GO:0005525">
    <property type="term" value="F:GTP binding"/>
    <property type="evidence" value="ECO:0007669"/>
    <property type="project" value="InterPro"/>
</dbReference>
<protein>
    <submittedName>
        <fullName evidence="2">RABL2A isoform 6</fullName>
    </submittedName>
</protein>
<dbReference type="SUPFAM" id="SSF52540">
    <property type="entry name" value="P-loop containing nucleoside triphosphate hydrolases"/>
    <property type="match status" value="1"/>
</dbReference>
<sequence>MAEDKTKPSELDQGKYDADDNVKIICLGDSAVGKSKLMERFLMDGFHSSCPRTP</sequence>
<proteinExistence type="predicted"/>
<comment type="caution">
    <text evidence="2">The sequence shown here is derived from an EMBL/GenBank/DDBJ whole genome shotgun (WGS) entry which is preliminary data.</text>
</comment>
<gene>
    <name evidence="2" type="ORF">CK820_G0048998</name>
</gene>
<dbReference type="InterPro" id="IPR027417">
    <property type="entry name" value="P-loop_NTPase"/>
</dbReference>
<dbReference type="GO" id="GO:0003924">
    <property type="term" value="F:GTPase activity"/>
    <property type="evidence" value="ECO:0007669"/>
    <property type="project" value="InterPro"/>
</dbReference>
<evidence type="ECO:0000313" key="2">
    <source>
        <dbReference type="EMBL" id="PNI20109.1"/>
    </source>
</evidence>
<keyword evidence="1" id="KW-0547">Nucleotide-binding</keyword>
<dbReference type="Proteomes" id="UP000236370">
    <property type="component" value="Unassembled WGS sequence"/>
</dbReference>
<accession>A0A2J8JBG5</accession>
<evidence type="ECO:0000256" key="1">
    <source>
        <dbReference type="ARBA" id="ARBA00022741"/>
    </source>
</evidence>
<dbReference type="InterPro" id="IPR001806">
    <property type="entry name" value="Small_GTPase"/>
</dbReference>
<dbReference type="EMBL" id="NBAG03000485">
    <property type="protein sequence ID" value="PNI20109.1"/>
    <property type="molecule type" value="Genomic_DNA"/>
</dbReference>
<reference evidence="2 3" key="1">
    <citation type="submission" date="2017-12" db="EMBL/GenBank/DDBJ databases">
        <title>High-resolution comparative analysis of great ape genomes.</title>
        <authorList>
            <person name="Pollen A."/>
            <person name="Hastie A."/>
            <person name="Hormozdiari F."/>
            <person name="Dougherty M."/>
            <person name="Liu R."/>
            <person name="Chaisson M."/>
            <person name="Hoppe E."/>
            <person name="Hill C."/>
            <person name="Pang A."/>
            <person name="Hillier L."/>
            <person name="Baker C."/>
            <person name="Armstrong J."/>
            <person name="Shendure J."/>
            <person name="Paten B."/>
            <person name="Wilson R."/>
            <person name="Chao H."/>
            <person name="Schneider V."/>
            <person name="Ventura M."/>
            <person name="Kronenberg Z."/>
            <person name="Murali S."/>
            <person name="Gordon D."/>
            <person name="Cantsilieris S."/>
            <person name="Munson K."/>
            <person name="Nelson B."/>
            <person name="Raja A."/>
            <person name="Underwood J."/>
            <person name="Diekhans M."/>
            <person name="Fiddes I."/>
            <person name="Haussler D."/>
            <person name="Eichler E."/>
        </authorList>
    </citation>
    <scope>NUCLEOTIDE SEQUENCE [LARGE SCALE GENOMIC DNA]</scope>
    <source>
        <strain evidence="2">Yerkes chimp pedigree #C0471</strain>
    </source>
</reference>
<evidence type="ECO:0000313" key="3">
    <source>
        <dbReference type="Proteomes" id="UP000236370"/>
    </source>
</evidence>
<name>A0A2J8JBG5_PANTR</name>
<organism evidence="2 3">
    <name type="scientific">Pan troglodytes</name>
    <name type="common">Chimpanzee</name>
    <dbReference type="NCBI Taxonomy" id="9598"/>
    <lineage>
        <taxon>Eukaryota</taxon>
        <taxon>Metazoa</taxon>
        <taxon>Chordata</taxon>
        <taxon>Craniata</taxon>
        <taxon>Vertebrata</taxon>
        <taxon>Euteleostomi</taxon>
        <taxon>Mammalia</taxon>
        <taxon>Eutheria</taxon>
        <taxon>Euarchontoglires</taxon>
        <taxon>Primates</taxon>
        <taxon>Haplorrhini</taxon>
        <taxon>Catarrhini</taxon>
        <taxon>Hominidae</taxon>
        <taxon>Pan</taxon>
    </lineage>
</organism>